<dbReference type="EMBL" id="JAULSR010000004">
    <property type="protein sequence ID" value="KAK0621469.1"/>
    <property type="molecule type" value="Genomic_DNA"/>
</dbReference>
<gene>
    <name evidence="1" type="ORF">B0T17DRAFT_534150</name>
</gene>
<accession>A0AA40C1N1</accession>
<dbReference type="Proteomes" id="UP001174934">
    <property type="component" value="Unassembled WGS sequence"/>
</dbReference>
<evidence type="ECO:0000313" key="2">
    <source>
        <dbReference type="Proteomes" id="UP001174934"/>
    </source>
</evidence>
<organism evidence="1 2">
    <name type="scientific">Bombardia bombarda</name>
    <dbReference type="NCBI Taxonomy" id="252184"/>
    <lineage>
        <taxon>Eukaryota</taxon>
        <taxon>Fungi</taxon>
        <taxon>Dikarya</taxon>
        <taxon>Ascomycota</taxon>
        <taxon>Pezizomycotina</taxon>
        <taxon>Sordariomycetes</taxon>
        <taxon>Sordariomycetidae</taxon>
        <taxon>Sordariales</taxon>
        <taxon>Lasiosphaeriaceae</taxon>
        <taxon>Bombardia</taxon>
    </lineage>
</organism>
<keyword evidence="2" id="KW-1185">Reference proteome</keyword>
<name>A0AA40C1N1_9PEZI</name>
<reference evidence="1" key="1">
    <citation type="submission" date="2023-06" db="EMBL/GenBank/DDBJ databases">
        <title>Genome-scale phylogeny and comparative genomics of the fungal order Sordariales.</title>
        <authorList>
            <consortium name="Lawrence Berkeley National Laboratory"/>
            <person name="Hensen N."/>
            <person name="Bonometti L."/>
            <person name="Westerberg I."/>
            <person name="Brannstrom I.O."/>
            <person name="Guillou S."/>
            <person name="Cros-Aarteil S."/>
            <person name="Calhoun S."/>
            <person name="Haridas S."/>
            <person name="Kuo A."/>
            <person name="Mondo S."/>
            <person name="Pangilinan J."/>
            <person name="Riley R."/>
            <person name="LaButti K."/>
            <person name="Andreopoulos B."/>
            <person name="Lipzen A."/>
            <person name="Chen C."/>
            <person name="Yanf M."/>
            <person name="Daum C."/>
            <person name="Ng V."/>
            <person name="Clum A."/>
            <person name="Steindorff A."/>
            <person name="Ohm R."/>
            <person name="Martin F."/>
            <person name="Silar P."/>
            <person name="Natvig D."/>
            <person name="Lalanne C."/>
            <person name="Gautier V."/>
            <person name="Ament-velasquez S.L."/>
            <person name="Kruys A."/>
            <person name="Hutchinson M.I."/>
            <person name="Powell A.J."/>
            <person name="Barry K."/>
            <person name="Miller A.N."/>
            <person name="Grigoriev I.V."/>
            <person name="Debuchy R."/>
            <person name="Gladieux P."/>
            <person name="Thoren M.H."/>
            <person name="Johannesson H."/>
        </authorList>
    </citation>
    <scope>NUCLEOTIDE SEQUENCE</scope>
    <source>
        <strain evidence="1">SMH3391-2</strain>
    </source>
</reference>
<dbReference type="AlphaFoldDB" id="A0AA40C1N1"/>
<evidence type="ECO:0000313" key="1">
    <source>
        <dbReference type="EMBL" id="KAK0621469.1"/>
    </source>
</evidence>
<sequence length="71" mass="8378">MQVHTDIFYLERKEIYEEGELYMLTFDVPQDVGKTTNHKYEQVKVKVTDARPNIDHFSKPSVVPSEQPKPR</sequence>
<proteinExistence type="predicted"/>
<comment type="caution">
    <text evidence="1">The sequence shown here is derived from an EMBL/GenBank/DDBJ whole genome shotgun (WGS) entry which is preliminary data.</text>
</comment>
<protein>
    <submittedName>
        <fullName evidence="1">Uncharacterized protein</fullName>
    </submittedName>
</protein>